<gene>
    <name evidence="3" type="ORF">HZU75_09060</name>
</gene>
<proteinExistence type="inferred from homology"/>
<dbReference type="EMBL" id="CP058952">
    <property type="protein sequence ID" value="QLI81670.1"/>
    <property type="molecule type" value="Genomic_DNA"/>
</dbReference>
<sequence>MRLLALIGCLLLGPIWAQELPNFPPISVQATERDGHVLLSAQFSAPVSQAQAFSVLTDFDHMAEFMPNMSSSKVISRVAQRLMVRQQGALSLGLFTLALDSEREIEVHQMDEIIARSLNASQGPFSSKMLLQGQEKETLMSYQADWQPKSAFLAGLGKSYLQEQVVQQFTAMQKEMIRRSKIRLASAPQGM</sequence>
<dbReference type="Pfam" id="PF03364">
    <property type="entry name" value="Polyketide_cyc"/>
    <property type="match status" value="1"/>
</dbReference>
<dbReference type="Proteomes" id="UP000510822">
    <property type="component" value="Chromosome"/>
</dbReference>
<keyword evidence="4" id="KW-1185">Reference proteome</keyword>
<dbReference type="InterPro" id="IPR023393">
    <property type="entry name" value="START-like_dom_sf"/>
</dbReference>
<feature type="domain" description="Coenzyme Q-binding protein COQ10 START" evidence="2">
    <location>
        <begin position="46"/>
        <end position="158"/>
    </location>
</feature>
<dbReference type="SUPFAM" id="SSF55961">
    <property type="entry name" value="Bet v1-like"/>
    <property type="match status" value="1"/>
</dbReference>
<evidence type="ECO:0000259" key="2">
    <source>
        <dbReference type="Pfam" id="PF03364"/>
    </source>
</evidence>
<protein>
    <recommendedName>
        <fullName evidence="2">Coenzyme Q-binding protein COQ10 START domain-containing protein</fullName>
    </recommendedName>
</protein>
<comment type="similarity">
    <text evidence="1">Belongs to the ribosome association toxin RatA family.</text>
</comment>
<name>A0A7D5ZJV2_9NEIS</name>
<evidence type="ECO:0000256" key="1">
    <source>
        <dbReference type="ARBA" id="ARBA00008918"/>
    </source>
</evidence>
<organism evidence="3 4">
    <name type="scientific">Chitinibacter fontanus</name>
    <dbReference type="NCBI Taxonomy" id="1737446"/>
    <lineage>
        <taxon>Bacteria</taxon>
        <taxon>Pseudomonadati</taxon>
        <taxon>Pseudomonadota</taxon>
        <taxon>Betaproteobacteria</taxon>
        <taxon>Neisseriales</taxon>
        <taxon>Chitinibacteraceae</taxon>
        <taxon>Chitinibacter</taxon>
    </lineage>
</organism>
<dbReference type="Gene3D" id="3.30.530.20">
    <property type="match status" value="1"/>
</dbReference>
<dbReference type="RefSeq" id="WP_180305780.1">
    <property type="nucleotide sequence ID" value="NZ_CP058952.1"/>
</dbReference>
<dbReference type="KEGG" id="cfon:HZU75_09060"/>
<evidence type="ECO:0000313" key="3">
    <source>
        <dbReference type="EMBL" id="QLI81670.1"/>
    </source>
</evidence>
<evidence type="ECO:0000313" key="4">
    <source>
        <dbReference type="Proteomes" id="UP000510822"/>
    </source>
</evidence>
<dbReference type="AlphaFoldDB" id="A0A7D5ZJV2"/>
<reference evidence="3 4" key="1">
    <citation type="journal article" date="2016" name="Int. J. Syst. Evol. Microbiol.">
        <title>Chitinibacter fontanus sp. nov., isolated from a spring.</title>
        <authorList>
            <person name="Sheu S.Y."/>
            <person name="Li Y.S."/>
            <person name="Young C.C."/>
            <person name="Chen W.M."/>
        </authorList>
    </citation>
    <scope>NUCLEOTIDE SEQUENCE [LARGE SCALE GENOMIC DNA]</scope>
    <source>
        <strain evidence="3 4">STM-7</strain>
    </source>
</reference>
<dbReference type="InterPro" id="IPR005031">
    <property type="entry name" value="COQ10_START"/>
</dbReference>
<accession>A0A7D5ZJV2</accession>